<evidence type="ECO:0000256" key="3">
    <source>
        <dbReference type="ARBA" id="ARBA00022502"/>
    </source>
</evidence>
<dbReference type="VEuPathDB" id="FungiDB:sr13483"/>
<evidence type="ECO:0000256" key="7">
    <source>
        <dbReference type="ARBA" id="ARBA00023136"/>
    </source>
</evidence>
<evidence type="ECO:0000313" key="10">
    <source>
        <dbReference type="EMBL" id="CBQ71015.1"/>
    </source>
</evidence>
<feature type="region of interest" description="Disordered" evidence="8">
    <location>
        <begin position="243"/>
        <end position="264"/>
    </location>
</feature>
<dbReference type="eggNOG" id="KOG3144">
    <property type="taxonomic scope" value="Eukaryota"/>
</dbReference>
<feature type="region of interest" description="Disordered" evidence="8">
    <location>
        <begin position="1"/>
        <end position="34"/>
    </location>
</feature>
<dbReference type="AlphaFoldDB" id="E6ZUV8"/>
<dbReference type="OrthoDB" id="2553347at2759"/>
<dbReference type="InterPro" id="IPR009580">
    <property type="entry name" value="GPI_biosynthesis_protein_Pig-F"/>
</dbReference>
<accession>E6ZUV8</accession>
<dbReference type="GO" id="GO:0006506">
    <property type="term" value="P:GPI anchor biosynthetic process"/>
    <property type="evidence" value="ECO:0007669"/>
    <property type="project" value="UniProtKB-UniPathway"/>
</dbReference>
<dbReference type="EMBL" id="FQ311442">
    <property type="protein sequence ID" value="CBQ71015.1"/>
    <property type="molecule type" value="Genomic_DNA"/>
</dbReference>
<dbReference type="GO" id="GO:0005789">
    <property type="term" value="C:endoplasmic reticulum membrane"/>
    <property type="evidence" value="ECO:0007669"/>
    <property type="project" value="UniProtKB-SubCell"/>
</dbReference>
<dbReference type="Proteomes" id="UP000008867">
    <property type="component" value="Chromosome 20"/>
</dbReference>
<evidence type="ECO:0000256" key="2">
    <source>
        <dbReference type="ARBA" id="ARBA00004687"/>
    </source>
</evidence>
<keyword evidence="6 9" id="KW-1133">Transmembrane helix</keyword>
<evidence type="ECO:0000256" key="4">
    <source>
        <dbReference type="ARBA" id="ARBA00022692"/>
    </source>
</evidence>
<feature type="transmembrane region" description="Helical" evidence="9">
    <location>
        <begin position="213"/>
        <end position="232"/>
    </location>
</feature>
<dbReference type="HOGENOM" id="CLU_973595_0_0_1"/>
<evidence type="ECO:0000256" key="5">
    <source>
        <dbReference type="ARBA" id="ARBA00022824"/>
    </source>
</evidence>
<dbReference type="Pfam" id="PF06699">
    <property type="entry name" value="PIG-F"/>
    <property type="match status" value="1"/>
</dbReference>
<keyword evidence="7 9" id="KW-0472">Membrane</keyword>
<evidence type="ECO:0000256" key="9">
    <source>
        <dbReference type="SAM" id="Phobius"/>
    </source>
</evidence>
<protein>
    <submittedName>
        <fullName evidence="10">Uncharacterized protein</fullName>
    </submittedName>
</protein>
<proteinExistence type="predicted"/>
<feature type="transmembrane region" description="Helical" evidence="9">
    <location>
        <begin position="321"/>
        <end position="344"/>
    </location>
</feature>
<keyword evidence="3" id="KW-0337">GPI-anchor biosynthesis</keyword>
<feature type="transmembrane region" description="Helical" evidence="9">
    <location>
        <begin position="290"/>
        <end position="309"/>
    </location>
</feature>
<comment type="subcellular location">
    <subcellularLocation>
        <location evidence="1">Endoplasmic reticulum membrane</location>
        <topology evidence="1">Multi-pass membrane protein</topology>
    </subcellularLocation>
</comment>
<feature type="compositionally biased region" description="Low complexity" evidence="8">
    <location>
        <begin position="18"/>
        <end position="32"/>
    </location>
</feature>
<keyword evidence="4 9" id="KW-0812">Transmembrane</keyword>
<feature type="transmembrane region" description="Helical" evidence="9">
    <location>
        <begin position="108"/>
        <end position="128"/>
    </location>
</feature>
<organism evidence="10 11">
    <name type="scientific">Sporisorium reilianum (strain SRZ2)</name>
    <name type="common">Maize head smut fungus</name>
    <dbReference type="NCBI Taxonomy" id="999809"/>
    <lineage>
        <taxon>Eukaryota</taxon>
        <taxon>Fungi</taxon>
        <taxon>Dikarya</taxon>
        <taxon>Basidiomycota</taxon>
        <taxon>Ustilaginomycotina</taxon>
        <taxon>Ustilaginomycetes</taxon>
        <taxon>Ustilaginales</taxon>
        <taxon>Ustilaginaceae</taxon>
        <taxon>Sporisorium</taxon>
    </lineage>
</organism>
<feature type="transmembrane region" description="Helical" evidence="9">
    <location>
        <begin position="180"/>
        <end position="201"/>
    </location>
</feature>
<reference evidence="10 11" key="1">
    <citation type="journal article" date="2010" name="Science">
        <title>Pathogenicity determinants in smut fungi revealed by genome comparison.</title>
        <authorList>
            <person name="Schirawski J."/>
            <person name="Mannhaupt G."/>
            <person name="Muench K."/>
            <person name="Brefort T."/>
            <person name="Schipper K."/>
            <person name="Doehlemann G."/>
            <person name="Di Stasio M."/>
            <person name="Roessel N."/>
            <person name="Mendoza-Mendoza A."/>
            <person name="Pester D."/>
            <person name="Mueller O."/>
            <person name="Winterberg B."/>
            <person name="Meyer E."/>
            <person name="Ghareeb H."/>
            <person name="Wollenberg T."/>
            <person name="Muensterkoetter M."/>
            <person name="Wong P."/>
            <person name="Walter M."/>
            <person name="Stukenbrock E."/>
            <person name="Gueldener U."/>
            <person name="Kahmann R."/>
        </authorList>
    </citation>
    <scope>NUCLEOTIDE SEQUENCE [LARGE SCALE GENOMIC DNA]</scope>
    <source>
        <strain evidence="11">SRZ2</strain>
    </source>
</reference>
<evidence type="ECO:0000256" key="6">
    <source>
        <dbReference type="ARBA" id="ARBA00022989"/>
    </source>
</evidence>
<sequence length="345" mass="37093">MAPKPRMTIARPPGPARTTPSTTTTTSTPSPSVRRKRWVHAPATLVVLLMLHAFCHVFAFGLLTEPCLNPGYTSRMRDKLNYLTLLTTEGGIPVGEWRERFTRAGVRALFGVGVIQAWFVARLNAYVLKAHRQHSKLLRMLKAQRETGKTVGVDTRWQEEAGEEDEEVGSFVRQLESVSVTFLGLPLVAVVVYGLVVIAGAPAVGNGWKQTAVLAAHLSMLIALPLVHVLGIPDVSLTTTTTGAPANASASSSTTTTTAESSATTTLPNASTHWTSLLTLKPNPTFLLPLYYPLIGCFLGTLASTAVLALDWNVSYQTYPFPLLVGSLLGLVLGDVYTIGIVLFG</sequence>
<keyword evidence="11" id="KW-1185">Reference proteome</keyword>
<feature type="transmembrane region" description="Helical" evidence="9">
    <location>
        <begin position="43"/>
        <end position="63"/>
    </location>
</feature>
<dbReference type="UniPathway" id="UPA00196"/>
<evidence type="ECO:0000256" key="1">
    <source>
        <dbReference type="ARBA" id="ARBA00004477"/>
    </source>
</evidence>
<evidence type="ECO:0000313" key="11">
    <source>
        <dbReference type="Proteomes" id="UP000008867"/>
    </source>
</evidence>
<keyword evidence="5" id="KW-0256">Endoplasmic reticulum</keyword>
<evidence type="ECO:0000256" key="8">
    <source>
        <dbReference type="SAM" id="MobiDB-lite"/>
    </source>
</evidence>
<comment type="pathway">
    <text evidence="2">Glycolipid biosynthesis; glycosylphosphatidylinositol-anchor biosynthesis.</text>
</comment>
<name>E6ZUV8_SPORE</name>
<gene>
    <name evidence="10" type="ORF">sr13483</name>
</gene>